<dbReference type="SUPFAM" id="SSF56235">
    <property type="entry name" value="N-terminal nucleophile aminohydrolases (Ntn hydrolases)"/>
    <property type="match status" value="1"/>
</dbReference>
<feature type="active site" description="For GATase activity" evidence="8">
    <location>
        <position position="2"/>
    </location>
</feature>
<gene>
    <name evidence="12" type="ORF">C7378_0405</name>
</gene>
<feature type="binding site" evidence="9">
    <location>
        <begin position="360"/>
        <end position="361"/>
    </location>
    <ligand>
        <name>ATP</name>
        <dbReference type="ChEBI" id="CHEBI:30616"/>
    </ligand>
</feature>
<comment type="catalytic activity">
    <reaction evidence="7">
        <text>L-aspartate + L-glutamine + ATP + H2O = L-asparagine + L-glutamate + AMP + diphosphate + H(+)</text>
        <dbReference type="Rhea" id="RHEA:12228"/>
        <dbReference type="ChEBI" id="CHEBI:15377"/>
        <dbReference type="ChEBI" id="CHEBI:15378"/>
        <dbReference type="ChEBI" id="CHEBI:29985"/>
        <dbReference type="ChEBI" id="CHEBI:29991"/>
        <dbReference type="ChEBI" id="CHEBI:30616"/>
        <dbReference type="ChEBI" id="CHEBI:33019"/>
        <dbReference type="ChEBI" id="CHEBI:58048"/>
        <dbReference type="ChEBI" id="CHEBI:58359"/>
        <dbReference type="ChEBI" id="CHEBI:456215"/>
        <dbReference type="EC" id="6.3.5.4"/>
    </reaction>
</comment>
<evidence type="ECO:0000256" key="2">
    <source>
        <dbReference type="ARBA" id="ARBA00005752"/>
    </source>
</evidence>
<sequence length="634" mass="71593">MCGIAGFTHLGSPFVPDRIDQAVASISHRGPDEQGVWQSESASLGSTRLRVIDNNDGSQPMFSEDKDYVLVFNGEIYNHRELRRELEGLGHSFHSSCDTEVLLRAFMQWDTGCLEKLRGMFGFAVWRESLRRLVLVRDRLGIKPLYYACRGRNIYFGSELKTILCHPEIEHRIDPHALETYLGLNYVPGPETMVEGIVKLAPGSMLIWSGGHVSTSRYWKPSRNVAAGRSLRDSVGELDELLHQSVKEHLAADVPVGLWLSGGLDSSTILHYAAQHSSNPVKTFSITFNGREFDEASYIRAVSAKYSTIHHELDLGPETASPDAIADFAYYADEPNADAGAVPVWFLSQMSASHVTVALSGEGADELFGGYITYKADRYARFARSVPRGIRRAALHSARKIAASDKKIGLDYKLQRFLQGALMDERSSHVFWNGTFSEEERGELLLTNRGFGMRKLLESIPQDGDGKRFLAFDQDYFLPDNILTKVDRMSMAHSLEVRPPFLDHRIVEFAGRLPLSHCIQGSRLKVVLRELMGDKLPQNILTKKKHGLDIPVHGWLRGHLKSLLLDTLNKRAVEESGLFRWSYIESILTQHLQRKANYGYHLWGLLMLFLWIKQWKIECNLELQVTEEYSTVSA</sequence>
<dbReference type="InterPro" id="IPR033738">
    <property type="entry name" value="AsnB_N"/>
</dbReference>
<dbReference type="InterPro" id="IPR051786">
    <property type="entry name" value="ASN_synthetase/amidase"/>
</dbReference>
<dbReference type="PANTHER" id="PTHR43284">
    <property type="entry name" value="ASPARAGINE SYNTHETASE (GLUTAMINE-HYDROLYZING)"/>
    <property type="match status" value="1"/>
</dbReference>
<dbReference type="Pfam" id="PF00733">
    <property type="entry name" value="Asn_synthase"/>
    <property type="match status" value="1"/>
</dbReference>
<reference evidence="12 13" key="1">
    <citation type="submission" date="2019-03" db="EMBL/GenBank/DDBJ databases">
        <title>Genomic Encyclopedia of Type Strains, Phase IV (KMG-IV): sequencing the most valuable type-strain genomes for metagenomic binning, comparative biology and taxonomic classification.</title>
        <authorList>
            <person name="Goeker M."/>
        </authorList>
    </citation>
    <scope>NUCLEOTIDE SEQUENCE [LARGE SCALE GENOMIC DNA]</scope>
    <source>
        <strain evidence="12 13">DSM 103428</strain>
    </source>
</reference>
<protein>
    <recommendedName>
        <fullName evidence="3">asparagine synthase (glutamine-hydrolyzing)</fullName>
        <ecNumber evidence="3">6.3.5.4</ecNumber>
    </recommendedName>
</protein>
<comment type="caution">
    <text evidence="12">The sequence shown here is derived from an EMBL/GenBank/DDBJ whole genome shotgun (WGS) entry which is preliminary data.</text>
</comment>
<name>A0A4R1LAT3_9BACT</name>
<dbReference type="Gene3D" id="3.60.20.10">
    <property type="entry name" value="Glutamine Phosphoribosylpyrophosphate, subunit 1, domain 1"/>
    <property type="match status" value="1"/>
</dbReference>
<dbReference type="CDD" id="cd00712">
    <property type="entry name" value="AsnB"/>
    <property type="match status" value="1"/>
</dbReference>
<evidence type="ECO:0000256" key="10">
    <source>
        <dbReference type="PIRSR" id="PIRSR001589-3"/>
    </source>
</evidence>
<feature type="site" description="Important for beta-aspartyl-AMP intermediate formation" evidence="10">
    <location>
        <position position="362"/>
    </location>
</feature>
<dbReference type="InterPro" id="IPR014729">
    <property type="entry name" value="Rossmann-like_a/b/a_fold"/>
</dbReference>
<dbReference type="InterPro" id="IPR001962">
    <property type="entry name" value="Asn_synthase"/>
</dbReference>
<dbReference type="InterPro" id="IPR017932">
    <property type="entry name" value="GATase_2_dom"/>
</dbReference>
<dbReference type="Gene3D" id="3.40.50.620">
    <property type="entry name" value="HUPs"/>
    <property type="match status" value="1"/>
</dbReference>
<evidence type="ECO:0000256" key="8">
    <source>
        <dbReference type="PIRSR" id="PIRSR001589-1"/>
    </source>
</evidence>
<evidence type="ECO:0000313" key="12">
    <source>
        <dbReference type="EMBL" id="TCK75422.1"/>
    </source>
</evidence>
<dbReference type="PROSITE" id="PS51278">
    <property type="entry name" value="GATASE_TYPE_2"/>
    <property type="match status" value="1"/>
</dbReference>
<accession>A0A4R1LAT3</accession>
<dbReference type="GO" id="GO:0005829">
    <property type="term" value="C:cytosol"/>
    <property type="evidence" value="ECO:0007669"/>
    <property type="project" value="TreeGrafter"/>
</dbReference>
<keyword evidence="13" id="KW-1185">Reference proteome</keyword>
<keyword evidence="8" id="KW-0028">Amino-acid biosynthesis</keyword>
<dbReference type="OrthoDB" id="9763290at2"/>
<dbReference type="CDD" id="cd01991">
    <property type="entry name" value="Asn_synthase_B_C"/>
    <property type="match status" value="1"/>
</dbReference>
<dbReference type="SUPFAM" id="SSF52402">
    <property type="entry name" value="Adenine nucleotide alpha hydrolases-like"/>
    <property type="match status" value="1"/>
</dbReference>
<keyword evidence="8" id="KW-0061">Asparagine biosynthesis</keyword>
<evidence type="ECO:0000313" key="13">
    <source>
        <dbReference type="Proteomes" id="UP000295210"/>
    </source>
</evidence>
<keyword evidence="6 8" id="KW-0315">Glutamine amidotransferase</keyword>
<dbReference type="GO" id="GO:0004066">
    <property type="term" value="F:asparagine synthase (glutamine-hydrolyzing) activity"/>
    <property type="evidence" value="ECO:0007669"/>
    <property type="project" value="UniProtKB-EC"/>
</dbReference>
<dbReference type="PIRSF" id="PIRSF001589">
    <property type="entry name" value="Asn_synthetase_glu-h"/>
    <property type="match status" value="1"/>
</dbReference>
<dbReference type="AlphaFoldDB" id="A0A4R1LAT3"/>
<dbReference type="RefSeq" id="WP_131991174.1">
    <property type="nucleotide sequence ID" value="NZ_SMGK01000001.1"/>
</dbReference>
<dbReference type="GO" id="GO:0006529">
    <property type="term" value="P:asparagine biosynthetic process"/>
    <property type="evidence" value="ECO:0007669"/>
    <property type="project" value="UniProtKB-KW"/>
</dbReference>
<dbReference type="EMBL" id="SMGK01000001">
    <property type="protein sequence ID" value="TCK75422.1"/>
    <property type="molecule type" value="Genomic_DNA"/>
</dbReference>
<evidence type="ECO:0000256" key="1">
    <source>
        <dbReference type="ARBA" id="ARBA00005187"/>
    </source>
</evidence>
<dbReference type="InterPro" id="IPR029055">
    <property type="entry name" value="Ntn_hydrolases_N"/>
</dbReference>
<dbReference type="Pfam" id="PF13537">
    <property type="entry name" value="GATase_7"/>
    <property type="match status" value="1"/>
</dbReference>
<evidence type="ECO:0000256" key="7">
    <source>
        <dbReference type="ARBA" id="ARBA00048741"/>
    </source>
</evidence>
<dbReference type="GO" id="GO:0005524">
    <property type="term" value="F:ATP binding"/>
    <property type="evidence" value="ECO:0007669"/>
    <property type="project" value="UniProtKB-KW"/>
</dbReference>
<evidence type="ECO:0000256" key="6">
    <source>
        <dbReference type="ARBA" id="ARBA00022962"/>
    </source>
</evidence>
<dbReference type="EC" id="6.3.5.4" evidence="3"/>
<proteinExistence type="inferred from homology"/>
<evidence type="ECO:0000256" key="5">
    <source>
        <dbReference type="ARBA" id="ARBA00022840"/>
    </source>
</evidence>
<dbReference type="NCBIfam" id="TIGR01536">
    <property type="entry name" value="asn_synth_AEB"/>
    <property type="match status" value="1"/>
</dbReference>
<feature type="domain" description="Glutamine amidotransferase type-2" evidence="11">
    <location>
        <begin position="2"/>
        <end position="211"/>
    </location>
</feature>
<feature type="binding site" evidence="9">
    <location>
        <position position="98"/>
    </location>
    <ligand>
        <name>L-glutamine</name>
        <dbReference type="ChEBI" id="CHEBI:58359"/>
    </ligand>
</feature>
<dbReference type="Proteomes" id="UP000295210">
    <property type="component" value="Unassembled WGS sequence"/>
</dbReference>
<keyword evidence="5 9" id="KW-0067">ATP-binding</keyword>
<evidence type="ECO:0000256" key="4">
    <source>
        <dbReference type="ARBA" id="ARBA00022741"/>
    </source>
</evidence>
<organism evidence="12 13">
    <name type="scientific">Acidipila rosea</name>
    <dbReference type="NCBI Taxonomy" id="768535"/>
    <lineage>
        <taxon>Bacteria</taxon>
        <taxon>Pseudomonadati</taxon>
        <taxon>Acidobacteriota</taxon>
        <taxon>Terriglobia</taxon>
        <taxon>Terriglobales</taxon>
        <taxon>Acidobacteriaceae</taxon>
        <taxon>Acidipila</taxon>
    </lineage>
</organism>
<dbReference type="InterPro" id="IPR006426">
    <property type="entry name" value="Asn_synth_AEB"/>
</dbReference>
<feature type="binding site" evidence="9">
    <location>
        <position position="286"/>
    </location>
    <ligand>
        <name>ATP</name>
        <dbReference type="ChEBI" id="CHEBI:30616"/>
    </ligand>
</feature>
<evidence type="ECO:0000256" key="3">
    <source>
        <dbReference type="ARBA" id="ARBA00012737"/>
    </source>
</evidence>
<evidence type="ECO:0000256" key="9">
    <source>
        <dbReference type="PIRSR" id="PIRSR001589-2"/>
    </source>
</evidence>
<evidence type="ECO:0000259" key="11">
    <source>
        <dbReference type="PROSITE" id="PS51278"/>
    </source>
</evidence>
<dbReference type="PANTHER" id="PTHR43284:SF1">
    <property type="entry name" value="ASPARAGINE SYNTHETASE"/>
    <property type="match status" value="1"/>
</dbReference>
<comment type="similarity">
    <text evidence="2">Belongs to the asparagine synthetase family.</text>
</comment>
<comment type="pathway">
    <text evidence="1">Amino-acid biosynthesis; L-asparagine biosynthesis; L-asparagine from L-aspartate (L-Gln route): step 1/1.</text>
</comment>
<keyword evidence="4 9" id="KW-0547">Nucleotide-binding</keyword>